<evidence type="ECO:0000313" key="2">
    <source>
        <dbReference type="Proteomes" id="UP000712281"/>
    </source>
</evidence>
<sequence length="123" mass="13895">MDMDNFHINKYTFLFLKYTYSSRHKLAPQVYLLSFLHGINLLLKFIPRQLSILCPHGLYQSTCLLVHSLTHTASATTSTTISKHRPSVYPSASHHILHPHGNPPLCMPYVVMTNASSISDFVA</sequence>
<reference evidence="1" key="1">
    <citation type="submission" date="2019-12" db="EMBL/GenBank/DDBJ databases">
        <title>Genome sequencing and annotation of Brassica cretica.</title>
        <authorList>
            <person name="Studholme D.J."/>
            <person name="Sarris P.F."/>
        </authorList>
    </citation>
    <scope>NUCLEOTIDE SEQUENCE</scope>
    <source>
        <strain evidence="1">PFS-001/15</strain>
        <tissue evidence="1">Leaf</tissue>
    </source>
</reference>
<dbReference type="Proteomes" id="UP000712281">
    <property type="component" value="Unassembled WGS sequence"/>
</dbReference>
<gene>
    <name evidence="1" type="ORF">F2Q68_00013348</name>
</gene>
<dbReference type="EMBL" id="QGKW02001940">
    <property type="protein sequence ID" value="KAF2554821.1"/>
    <property type="molecule type" value="Genomic_DNA"/>
</dbReference>
<accession>A0A8S9H755</accession>
<protein>
    <submittedName>
        <fullName evidence="1">Uncharacterized protein</fullName>
    </submittedName>
</protein>
<proteinExistence type="predicted"/>
<name>A0A8S9H755_BRACR</name>
<comment type="caution">
    <text evidence="1">The sequence shown here is derived from an EMBL/GenBank/DDBJ whole genome shotgun (WGS) entry which is preliminary data.</text>
</comment>
<evidence type="ECO:0000313" key="1">
    <source>
        <dbReference type="EMBL" id="KAF2554821.1"/>
    </source>
</evidence>
<organism evidence="1 2">
    <name type="scientific">Brassica cretica</name>
    <name type="common">Mustard</name>
    <dbReference type="NCBI Taxonomy" id="69181"/>
    <lineage>
        <taxon>Eukaryota</taxon>
        <taxon>Viridiplantae</taxon>
        <taxon>Streptophyta</taxon>
        <taxon>Embryophyta</taxon>
        <taxon>Tracheophyta</taxon>
        <taxon>Spermatophyta</taxon>
        <taxon>Magnoliopsida</taxon>
        <taxon>eudicotyledons</taxon>
        <taxon>Gunneridae</taxon>
        <taxon>Pentapetalae</taxon>
        <taxon>rosids</taxon>
        <taxon>malvids</taxon>
        <taxon>Brassicales</taxon>
        <taxon>Brassicaceae</taxon>
        <taxon>Brassiceae</taxon>
        <taxon>Brassica</taxon>
    </lineage>
</organism>
<dbReference type="AlphaFoldDB" id="A0A8S9H755"/>